<accession>A0A2S2PQ49</accession>
<organism evidence="3">
    <name type="scientific">Schizaphis graminum</name>
    <name type="common">Green bug aphid</name>
    <dbReference type="NCBI Taxonomy" id="13262"/>
    <lineage>
        <taxon>Eukaryota</taxon>
        <taxon>Metazoa</taxon>
        <taxon>Ecdysozoa</taxon>
        <taxon>Arthropoda</taxon>
        <taxon>Hexapoda</taxon>
        <taxon>Insecta</taxon>
        <taxon>Pterygota</taxon>
        <taxon>Neoptera</taxon>
        <taxon>Paraneoptera</taxon>
        <taxon>Hemiptera</taxon>
        <taxon>Sternorrhyncha</taxon>
        <taxon>Aphidomorpha</taxon>
        <taxon>Aphidoidea</taxon>
        <taxon>Aphididae</taxon>
        <taxon>Aphidini</taxon>
        <taxon>Schizaphis</taxon>
    </lineage>
</organism>
<evidence type="ECO:0000256" key="1">
    <source>
        <dbReference type="SAM" id="MobiDB-lite"/>
    </source>
</evidence>
<feature type="region of interest" description="Disordered" evidence="1">
    <location>
        <begin position="88"/>
        <end position="122"/>
    </location>
</feature>
<protein>
    <submittedName>
        <fullName evidence="3">Uncharacterized protein</fullName>
    </submittedName>
</protein>
<feature type="compositionally biased region" description="Pro residues" evidence="1">
    <location>
        <begin position="97"/>
        <end position="107"/>
    </location>
</feature>
<proteinExistence type="predicted"/>
<keyword evidence="2" id="KW-0472">Membrane</keyword>
<dbReference type="AlphaFoldDB" id="A0A2S2PQ49"/>
<evidence type="ECO:0000256" key="2">
    <source>
        <dbReference type="SAM" id="Phobius"/>
    </source>
</evidence>
<evidence type="ECO:0000313" key="3">
    <source>
        <dbReference type="EMBL" id="MBY31553.1"/>
    </source>
</evidence>
<keyword evidence="2" id="KW-1133">Transmembrane helix</keyword>
<feature type="transmembrane region" description="Helical" evidence="2">
    <location>
        <begin position="6"/>
        <end position="27"/>
    </location>
</feature>
<reference evidence="3" key="1">
    <citation type="submission" date="2018-04" db="EMBL/GenBank/DDBJ databases">
        <title>Transcriptome of Schizaphis graminum biotype I.</title>
        <authorList>
            <person name="Scully E.D."/>
            <person name="Geib S.M."/>
            <person name="Palmer N.A."/>
            <person name="Koch K."/>
            <person name="Bradshaw J."/>
            <person name="Heng-Moss T."/>
            <person name="Sarath G."/>
        </authorList>
    </citation>
    <scope>NUCLEOTIDE SEQUENCE</scope>
</reference>
<sequence>MDNNFFFFILYISWGLLLFFPLPRTVFPPSHRRRPYVPYGNMSLLLTRLKRAGRLGPELQYIDPFRWVIERRRKTESRIVAADRGRVAGIAERGGETPPPPPPPTPRETPTMARAPCTRVYT</sequence>
<name>A0A2S2PQ49_SCHGA</name>
<dbReference type="EMBL" id="GGMR01018934">
    <property type="protein sequence ID" value="MBY31553.1"/>
    <property type="molecule type" value="Transcribed_RNA"/>
</dbReference>
<keyword evidence="2" id="KW-0812">Transmembrane</keyword>
<gene>
    <name evidence="3" type="ORF">g.39780</name>
</gene>